<protein>
    <submittedName>
        <fullName evidence="3">Uncharacterized protein</fullName>
    </submittedName>
</protein>
<evidence type="ECO:0000313" key="3">
    <source>
        <dbReference type="EMBL" id="OAQ29079.1"/>
    </source>
</evidence>
<evidence type="ECO:0000256" key="2">
    <source>
        <dbReference type="SAM" id="Phobius"/>
    </source>
</evidence>
<evidence type="ECO:0000256" key="1">
    <source>
        <dbReference type="SAM" id="MobiDB-lite"/>
    </source>
</evidence>
<feature type="transmembrane region" description="Helical" evidence="2">
    <location>
        <begin position="435"/>
        <end position="454"/>
    </location>
</feature>
<dbReference type="OrthoDB" id="2429535at2759"/>
<keyword evidence="2" id="KW-0812">Transmembrane</keyword>
<dbReference type="Proteomes" id="UP000078512">
    <property type="component" value="Unassembled WGS sequence"/>
</dbReference>
<reference evidence="3 4" key="1">
    <citation type="submission" date="2016-05" db="EMBL/GenBank/DDBJ databases">
        <title>Genome sequencing reveals origins of a unique bacterial endosymbiosis in the earliest lineages of terrestrial Fungi.</title>
        <authorList>
            <consortium name="DOE Joint Genome Institute"/>
            <person name="Uehling J."/>
            <person name="Gryganskyi A."/>
            <person name="Hameed K."/>
            <person name="Tschaplinski T."/>
            <person name="Misztal P."/>
            <person name="Wu S."/>
            <person name="Desiro A."/>
            <person name="Vande Pol N."/>
            <person name="Du Z.-Y."/>
            <person name="Zienkiewicz A."/>
            <person name="Zienkiewicz K."/>
            <person name="Morin E."/>
            <person name="Tisserant E."/>
            <person name="Splivallo R."/>
            <person name="Hainaut M."/>
            <person name="Henrissat B."/>
            <person name="Ohm R."/>
            <person name="Kuo A."/>
            <person name="Yan J."/>
            <person name="Lipzen A."/>
            <person name="Nolan M."/>
            <person name="Labutti K."/>
            <person name="Barry K."/>
            <person name="Goldstein A."/>
            <person name="Labbe J."/>
            <person name="Schadt C."/>
            <person name="Tuskan G."/>
            <person name="Grigoriev I."/>
            <person name="Martin F."/>
            <person name="Vilgalys R."/>
            <person name="Bonito G."/>
        </authorList>
    </citation>
    <scope>NUCLEOTIDE SEQUENCE [LARGE SCALE GENOMIC DNA]</scope>
    <source>
        <strain evidence="3 4">AG-77</strain>
    </source>
</reference>
<feature type="compositionally biased region" description="Polar residues" evidence="1">
    <location>
        <begin position="508"/>
        <end position="533"/>
    </location>
</feature>
<dbReference type="EMBL" id="KV442043">
    <property type="protein sequence ID" value="OAQ29079.1"/>
    <property type="molecule type" value="Genomic_DNA"/>
</dbReference>
<name>A0A197JXU0_9FUNG</name>
<accession>A0A197JXU0</accession>
<evidence type="ECO:0000313" key="4">
    <source>
        <dbReference type="Proteomes" id="UP000078512"/>
    </source>
</evidence>
<organism evidence="3 4">
    <name type="scientific">Linnemannia elongata AG-77</name>
    <dbReference type="NCBI Taxonomy" id="1314771"/>
    <lineage>
        <taxon>Eukaryota</taxon>
        <taxon>Fungi</taxon>
        <taxon>Fungi incertae sedis</taxon>
        <taxon>Mucoromycota</taxon>
        <taxon>Mortierellomycotina</taxon>
        <taxon>Mortierellomycetes</taxon>
        <taxon>Mortierellales</taxon>
        <taxon>Mortierellaceae</taxon>
        <taxon>Linnemannia</taxon>
    </lineage>
</organism>
<keyword evidence="4" id="KW-1185">Reference proteome</keyword>
<sequence>MSTQKQGKLILDCIASSPDSTTLYGIANARSSYDPYNEYTILVKSDKSNPATVSDLQWTVVSIVKISETAYRHPAAGTVNCAVSGAEEFTAFFYDPAEYVMSGMNSVMGPVLFPVGVRFDSRKKEVEGGNSGWTDIQGSSLFFGEVKDGGKGLMQQSFYVGEEVVLLVTDELTTLIRFGVVDSGSRTLQLAGIWRKKDDGTYEKGALNDQFDRSSLGYQSGVIPSEGYTAARRIAYGDGHLYITEHEYRHVNTSDGRLTIYPFATRNAALDNPATGVVPVPESGMFNYVHTFFGVQGNGTYLGGLGYNSVALADTYEPQYAIQMIQNPSSSSSKKFVSHLQMTGADPHNGTHYPLSRFQSLGGHVPGQAPFAVIPMTDGLYSVALSGVGAIGATATTVNLTGPIEVLIMTDEWVNTWPRVYRESSSSNLRDVDPVVLYVVGAAAVVVGLGVFLWRRNRRKMKRYQRKKDEKTASMEGDGGGEAYIMGMIPETQTAPEARIYVITSGNSQAGSSPSAFAASVATSSPQPSSAHTYQDEIQGLEFSSHPRPSVVTSVGDP</sequence>
<keyword evidence="2" id="KW-1133">Transmembrane helix</keyword>
<gene>
    <name evidence="3" type="ORF">K457DRAFT_32499</name>
</gene>
<keyword evidence="2" id="KW-0472">Membrane</keyword>
<proteinExistence type="predicted"/>
<feature type="region of interest" description="Disordered" evidence="1">
    <location>
        <begin position="508"/>
        <end position="558"/>
    </location>
</feature>
<dbReference type="AlphaFoldDB" id="A0A197JXU0"/>